<sequence>MVDEAGGWRVIGQRAAAWFEQPSLTASAELVRRIAAAGPLPAVDVRPSGVRVRVALEDDTEGISALAAVPGDPAALQEMRIVFDAVDVPSVRQFWHEGFGYEGRDPFHRDPEVVVLESAEVRPLRDRFHLDVVRPEGVVETVRAGRQPTGPWGVMLPDSEGNELDLVPGDVLAPEASDWRTLFAAMTFYPTTSAAQAVQLVTAVAELADAAGIALMLDVRAQGVLIDHGKDAWEAGGSAFLELAVQVQAAARALGLTAEPELLRFVQLGLAAVDVPAVKGFWISALGYAEGSDSYDPRRLNPGFIFQQSDAGETERRQQRNRIRLELDIAHDQLPARIEQALQAGGRIRHELPDRCSIADPEGNELELVAQKPL</sequence>
<evidence type="ECO:0000259" key="1">
    <source>
        <dbReference type="Pfam" id="PF18029"/>
    </source>
</evidence>
<accession>A0A4V2YPM1</accession>
<dbReference type="AlphaFoldDB" id="A0A4V2YPM1"/>
<dbReference type="RefSeq" id="WP_132168707.1">
    <property type="nucleotide sequence ID" value="NZ_SMKX01000046.1"/>
</dbReference>
<keyword evidence="3" id="KW-1185">Reference proteome</keyword>
<dbReference type="InterPro" id="IPR041581">
    <property type="entry name" value="Glyoxalase_6"/>
</dbReference>
<proteinExistence type="predicted"/>
<gene>
    <name evidence="2" type="ORF">E1263_17805</name>
</gene>
<evidence type="ECO:0000313" key="2">
    <source>
        <dbReference type="EMBL" id="TDD58767.1"/>
    </source>
</evidence>
<dbReference type="Proteomes" id="UP000295124">
    <property type="component" value="Unassembled WGS sequence"/>
</dbReference>
<dbReference type="EMBL" id="SMKX01000046">
    <property type="protein sequence ID" value="TDD58767.1"/>
    <property type="molecule type" value="Genomic_DNA"/>
</dbReference>
<feature type="domain" description="Glyoxalase-like" evidence="1">
    <location>
        <begin position="270"/>
        <end position="369"/>
    </location>
</feature>
<evidence type="ECO:0000313" key="3">
    <source>
        <dbReference type="Proteomes" id="UP000295124"/>
    </source>
</evidence>
<protein>
    <recommendedName>
        <fullName evidence="1">Glyoxalase-like domain-containing protein</fullName>
    </recommendedName>
</protein>
<dbReference type="OrthoDB" id="15077at2"/>
<comment type="caution">
    <text evidence="2">The sequence shown here is derived from an EMBL/GenBank/DDBJ whole genome shotgun (WGS) entry which is preliminary data.</text>
</comment>
<reference evidence="2 3" key="1">
    <citation type="submission" date="2019-03" db="EMBL/GenBank/DDBJ databases">
        <title>Draft genome sequences of novel Actinobacteria.</title>
        <authorList>
            <person name="Sahin N."/>
            <person name="Ay H."/>
            <person name="Saygin H."/>
        </authorList>
    </citation>
    <scope>NUCLEOTIDE SEQUENCE [LARGE SCALE GENOMIC DNA]</scope>
    <source>
        <strain evidence="2 3">JCM 13523</strain>
    </source>
</reference>
<organism evidence="2 3">
    <name type="scientific">Kribbella antibiotica</name>
    <dbReference type="NCBI Taxonomy" id="190195"/>
    <lineage>
        <taxon>Bacteria</taxon>
        <taxon>Bacillati</taxon>
        <taxon>Actinomycetota</taxon>
        <taxon>Actinomycetes</taxon>
        <taxon>Propionibacteriales</taxon>
        <taxon>Kribbellaceae</taxon>
        <taxon>Kribbella</taxon>
    </lineage>
</organism>
<name>A0A4V2YPM1_9ACTN</name>
<dbReference type="Gene3D" id="3.10.180.10">
    <property type="entry name" value="2,3-Dihydroxybiphenyl 1,2-Dioxygenase, domain 1"/>
    <property type="match status" value="1"/>
</dbReference>
<dbReference type="InterPro" id="IPR029068">
    <property type="entry name" value="Glyas_Bleomycin-R_OHBP_Dase"/>
</dbReference>
<dbReference type="SUPFAM" id="SSF54593">
    <property type="entry name" value="Glyoxalase/Bleomycin resistance protein/Dihydroxybiphenyl dioxygenase"/>
    <property type="match status" value="1"/>
</dbReference>
<dbReference type="Pfam" id="PF18029">
    <property type="entry name" value="Glyoxalase_6"/>
    <property type="match status" value="1"/>
</dbReference>